<organism evidence="1 2">
    <name type="scientific">Deinococcus seoulensis</name>
    <dbReference type="NCBI Taxonomy" id="1837379"/>
    <lineage>
        <taxon>Bacteria</taxon>
        <taxon>Thermotogati</taxon>
        <taxon>Deinococcota</taxon>
        <taxon>Deinococci</taxon>
        <taxon>Deinococcales</taxon>
        <taxon>Deinococcaceae</taxon>
        <taxon>Deinococcus</taxon>
    </lineage>
</organism>
<name>A0ABQ2S0R0_9DEIO</name>
<comment type="caution">
    <text evidence="1">The sequence shown here is derived from an EMBL/GenBank/DDBJ whole genome shotgun (WGS) entry which is preliminary data.</text>
</comment>
<protein>
    <submittedName>
        <fullName evidence="1">Uncharacterized protein</fullName>
    </submittedName>
</protein>
<accession>A0ABQ2S0R0</accession>
<reference evidence="2" key="1">
    <citation type="journal article" date="2019" name="Int. J. Syst. Evol. Microbiol.">
        <title>The Global Catalogue of Microorganisms (GCM) 10K type strain sequencing project: providing services to taxonomists for standard genome sequencing and annotation.</title>
        <authorList>
            <consortium name="The Broad Institute Genomics Platform"/>
            <consortium name="The Broad Institute Genome Sequencing Center for Infectious Disease"/>
            <person name="Wu L."/>
            <person name="Ma J."/>
        </authorList>
    </citation>
    <scope>NUCLEOTIDE SEQUENCE [LARGE SCALE GENOMIC DNA]</scope>
    <source>
        <strain evidence="2">JCM 31404</strain>
    </source>
</reference>
<dbReference type="EMBL" id="BMQM01000045">
    <property type="protein sequence ID" value="GGR73715.1"/>
    <property type="molecule type" value="Genomic_DNA"/>
</dbReference>
<dbReference type="Proteomes" id="UP000634308">
    <property type="component" value="Unassembled WGS sequence"/>
</dbReference>
<evidence type="ECO:0000313" key="2">
    <source>
        <dbReference type="Proteomes" id="UP000634308"/>
    </source>
</evidence>
<keyword evidence="2" id="KW-1185">Reference proteome</keyword>
<proteinExistence type="predicted"/>
<evidence type="ECO:0000313" key="1">
    <source>
        <dbReference type="EMBL" id="GGR73715.1"/>
    </source>
</evidence>
<sequence>MESGRDEDQEGRAQGSIGQRIAKLYQARTRHSVRLAFQMLGLFADQNVSFDIRLRLVELRTGLPGEIWVQVRHAHAVARCPLLDQREQRGRKQ</sequence>
<gene>
    <name evidence="1" type="ORF">GCM10008959_38780</name>
</gene>